<keyword evidence="1" id="KW-0812">Transmembrane</keyword>
<feature type="transmembrane region" description="Helical" evidence="1">
    <location>
        <begin position="153"/>
        <end position="175"/>
    </location>
</feature>
<dbReference type="Proteomes" id="UP000220158">
    <property type="component" value="Unassembled WGS sequence"/>
</dbReference>
<dbReference type="KEGG" id="prel:PRELSG_0005100"/>
<dbReference type="GeneID" id="39733961"/>
<feature type="transmembrane region" description="Helical" evidence="1">
    <location>
        <begin position="13"/>
        <end position="36"/>
    </location>
</feature>
<sequence>MHSNREKKNILKFLIKLFTFVLLILILPCSNDWNFIKSLSYKNDLKKTLNLGIKRFLAQKDIIKETSKKPKLCDMGITKTNLEQRNDPNKIEKKMDIEQGNEIEAKDENKKVKFNQRILEKCKNNLKLVSSSFAVFLSIFSFIYNAIAMNVSIILPNLDMVFVSISLLIISIILIQERIEIKYKNKF</sequence>
<reference evidence="2 3" key="1">
    <citation type="submission" date="2015-04" db="EMBL/GenBank/DDBJ databases">
        <authorList>
            <consortium name="Pathogen Informatics"/>
        </authorList>
    </citation>
    <scope>NUCLEOTIDE SEQUENCE [LARGE SCALE GENOMIC DNA]</scope>
    <source>
        <strain evidence="2 3">SGS1</strain>
    </source>
</reference>
<gene>
    <name evidence="2" type="ORF">PRELSG_0005100</name>
</gene>
<name>A0A1J1GKG9_PLARL</name>
<evidence type="ECO:0000256" key="1">
    <source>
        <dbReference type="SAM" id="Phobius"/>
    </source>
</evidence>
<evidence type="ECO:0000313" key="3">
    <source>
        <dbReference type="Proteomes" id="UP000220158"/>
    </source>
</evidence>
<dbReference type="EMBL" id="CVMU01000357">
    <property type="protein sequence ID" value="CRG85125.1"/>
    <property type="molecule type" value="Genomic_DNA"/>
</dbReference>
<evidence type="ECO:0008006" key="4">
    <source>
        <dbReference type="Google" id="ProtNLM"/>
    </source>
</evidence>
<keyword evidence="1" id="KW-1133">Transmembrane helix</keyword>
<proteinExistence type="predicted"/>
<organism evidence="2 3">
    <name type="scientific">Plasmodium relictum</name>
    <dbReference type="NCBI Taxonomy" id="85471"/>
    <lineage>
        <taxon>Eukaryota</taxon>
        <taxon>Sar</taxon>
        <taxon>Alveolata</taxon>
        <taxon>Apicomplexa</taxon>
        <taxon>Aconoidasida</taxon>
        <taxon>Haemosporida</taxon>
        <taxon>Plasmodiidae</taxon>
        <taxon>Plasmodium</taxon>
        <taxon>Plasmodium (Haemamoeba)</taxon>
    </lineage>
</organism>
<dbReference type="AlphaFoldDB" id="A0A1J1GKG9"/>
<keyword evidence="1" id="KW-0472">Membrane</keyword>
<feature type="transmembrane region" description="Helical" evidence="1">
    <location>
        <begin position="126"/>
        <end position="147"/>
    </location>
</feature>
<protein>
    <recommendedName>
        <fullName evidence="4">Fam-h protein</fullName>
    </recommendedName>
</protein>
<keyword evidence="3" id="KW-1185">Reference proteome</keyword>
<dbReference type="VEuPathDB" id="PlasmoDB:PRELSG_0005100"/>
<dbReference type="RefSeq" id="XP_028531239.1">
    <property type="nucleotide sequence ID" value="XM_028676523.1"/>
</dbReference>
<accession>A0A1J1GKG9</accession>
<evidence type="ECO:0000313" key="2">
    <source>
        <dbReference type="EMBL" id="CRG85125.1"/>
    </source>
</evidence>